<feature type="compositionally biased region" description="Basic residues" evidence="1">
    <location>
        <begin position="1"/>
        <end position="10"/>
    </location>
</feature>
<gene>
    <name evidence="3" type="ORF">E3P90_03524</name>
</gene>
<protein>
    <submittedName>
        <fullName evidence="3">Uncharacterized protein</fullName>
    </submittedName>
</protein>
<feature type="compositionally biased region" description="Pro residues" evidence="1">
    <location>
        <begin position="349"/>
        <end position="360"/>
    </location>
</feature>
<sequence>MRLKLSRKLSNRQATLPDGFEGSGLKMGSSNTGNSETQKQAGQSEDEADDVFNIPESESYLVHPKQTNNIQDPPDSDQPKIDQHQHGNENHNEYSSALAPSLTIGIVAIIIISAVVVRYMRRKKKLEMLGNAPNKQSEKEKQLVDNEPYANSSLNYGDYDTTPPPTYTILPRSTSLNTHGTFGNDQFGTINSVNSGINQFGAMNSVNSGNNQFGTINSANTVNTMQDLPPTPAPEDEEDLRGLEPPRRPYVQSPPTVHFAPIMPRSSSLGSVNLPQSASQGSVRSVNERTASPTERAASPLSHSSSHASFRPQSVTPVPRKTPSPSQLVSPPASQSQPSSPASVTFVKSPPPYAPSPPPG</sequence>
<evidence type="ECO:0000256" key="1">
    <source>
        <dbReference type="SAM" id="MobiDB-lite"/>
    </source>
</evidence>
<keyword evidence="2" id="KW-1133">Transmembrane helix</keyword>
<dbReference type="Proteomes" id="UP000306954">
    <property type="component" value="Unassembled WGS sequence"/>
</dbReference>
<evidence type="ECO:0000313" key="4">
    <source>
        <dbReference type="Proteomes" id="UP000306954"/>
    </source>
</evidence>
<keyword evidence="2" id="KW-0472">Membrane</keyword>
<feature type="compositionally biased region" description="Low complexity" evidence="1">
    <location>
        <begin position="323"/>
        <end position="344"/>
    </location>
</feature>
<feature type="compositionally biased region" description="Polar residues" evidence="1">
    <location>
        <begin position="28"/>
        <end position="43"/>
    </location>
</feature>
<accession>A0A4T0HZ42</accession>
<feature type="region of interest" description="Disordered" evidence="1">
    <location>
        <begin position="221"/>
        <end position="360"/>
    </location>
</feature>
<feature type="region of interest" description="Disordered" evidence="1">
    <location>
        <begin position="1"/>
        <end position="93"/>
    </location>
</feature>
<dbReference type="EMBL" id="SPOF01000051">
    <property type="protein sequence ID" value="TIB08801.1"/>
    <property type="molecule type" value="Genomic_DNA"/>
</dbReference>
<reference evidence="3 4" key="1">
    <citation type="submission" date="2019-03" db="EMBL/GenBank/DDBJ databases">
        <title>Sequencing 23 genomes of Wallemia ichthyophaga.</title>
        <authorList>
            <person name="Gostincar C."/>
        </authorList>
    </citation>
    <scope>NUCLEOTIDE SEQUENCE [LARGE SCALE GENOMIC DNA]</scope>
    <source>
        <strain evidence="3 4">EXF-8621</strain>
    </source>
</reference>
<feature type="compositionally biased region" description="Low complexity" evidence="1">
    <location>
        <begin position="297"/>
        <end position="309"/>
    </location>
</feature>
<feature type="transmembrane region" description="Helical" evidence="2">
    <location>
        <begin position="97"/>
        <end position="119"/>
    </location>
</feature>
<name>A0A4T0HZ42_WALIC</name>
<comment type="caution">
    <text evidence="3">The sequence shown here is derived from an EMBL/GenBank/DDBJ whole genome shotgun (WGS) entry which is preliminary data.</text>
</comment>
<organism evidence="3 4">
    <name type="scientific">Wallemia ichthyophaga</name>
    <dbReference type="NCBI Taxonomy" id="245174"/>
    <lineage>
        <taxon>Eukaryota</taxon>
        <taxon>Fungi</taxon>
        <taxon>Dikarya</taxon>
        <taxon>Basidiomycota</taxon>
        <taxon>Wallemiomycotina</taxon>
        <taxon>Wallemiomycetes</taxon>
        <taxon>Wallemiales</taxon>
        <taxon>Wallemiaceae</taxon>
        <taxon>Wallemia</taxon>
    </lineage>
</organism>
<proteinExistence type="predicted"/>
<feature type="compositionally biased region" description="Polar residues" evidence="1">
    <location>
        <begin position="265"/>
        <end position="293"/>
    </location>
</feature>
<dbReference type="AlphaFoldDB" id="A0A4T0HZ42"/>
<feature type="compositionally biased region" description="Basic and acidic residues" evidence="1">
    <location>
        <begin position="77"/>
        <end position="92"/>
    </location>
</feature>
<keyword evidence="2" id="KW-0812">Transmembrane</keyword>
<evidence type="ECO:0000313" key="3">
    <source>
        <dbReference type="EMBL" id="TIB08801.1"/>
    </source>
</evidence>
<evidence type="ECO:0000256" key="2">
    <source>
        <dbReference type="SAM" id="Phobius"/>
    </source>
</evidence>